<dbReference type="Gene3D" id="3.90.1580.10">
    <property type="entry name" value="paralog of FGE (formylglycine-generating enzyme)"/>
    <property type="match status" value="1"/>
</dbReference>
<dbReference type="InterPro" id="IPR051043">
    <property type="entry name" value="Sulfatase_Mod_Factor_Kinase"/>
</dbReference>
<organism evidence="2 3">
    <name type="scientific">Metabacillus halosaccharovorans</name>
    <dbReference type="NCBI Taxonomy" id="930124"/>
    <lineage>
        <taxon>Bacteria</taxon>
        <taxon>Bacillati</taxon>
        <taxon>Bacillota</taxon>
        <taxon>Bacilli</taxon>
        <taxon>Bacillales</taxon>
        <taxon>Bacillaceae</taxon>
        <taxon>Metabacillus</taxon>
    </lineage>
</organism>
<evidence type="ECO:0000313" key="3">
    <source>
        <dbReference type="Proteomes" id="UP001526147"/>
    </source>
</evidence>
<dbReference type="SUPFAM" id="SSF56436">
    <property type="entry name" value="C-type lectin-like"/>
    <property type="match status" value="1"/>
</dbReference>
<dbReference type="PANTHER" id="PTHR23150:SF19">
    <property type="entry name" value="FORMYLGLYCINE-GENERATING ENZYME"/>
    <property type="match status" value="1"/>
</dbReference>
<proteinExistence type="predicted"/>
<sequence length="324" mass="36714">MKTDQKMSCCSIKRGETLQDTEAVTQQTQEITVSTEIQFKDKMVHLPGGEFLMGTNEKEGFPADGEGPVRKVKVGPFLIDKYAVTNDEFKQFVQATGYVTESEKFGWSYVFHNFLRPQMLARVNRVVSTPWWCGVNGAFWYQPEGPDSTIDDRMDHPVVHVTWNDAQAFCKWAGKRLPTEAEWEYAARGGLEQKRYPWGDELTPNGEHYCNIWQGKFPEKNTTEDGYKGTAPAISFPENGFGLYNVSGNVWEWCSDWFSRSIHSRGGRENPQGPTKGETKIMRGGSYLCHVSYCNRYRVAARTSNTPDSSSGHLGFRCVADVYS</sequence>
<comment type="caution">
    <text evidence="2">The sequence shown here is derived from an EMBL/GenBank/DDBJ whole genome shotgun (WGS) entry which is preliminary data.</text>
</comment>
<feature type="domain" description="Sulfatase-modifying factor enzyme-like" evidence="1">
    <location>
        <begin position="41"/>
        <end position="319"/>
    </location>
</feature>
<dbReference type="EMBL" id="JAOYEY010000031">
    <property type="protein sequence ID" value="MCV9885390.1"/>
    <property type="molecule type" value="Genomic_DNA"/>
</dbReference>
<protein>
    <submittedName>
        <fullName evidence="2">Formylglycine-generating enzyme family protein</fullName>
    </submittedName>
</protein>
<name>A0ABT3DE96_9BACI</name>
<dbReference type="RefSeq" id="WP_264142176.1">
    <property type="nucleotide sequence ID" value="NZ_JAOYEY010000031.1"/>
</dbReference>
<dbReference type="InterPro" id="IPR005532">
    <property type="entry name" value="SUMF_dom"/>
</dbReference>
<dbReference type="PANTHER" id="PTHR23150">
    <property type="entry name" value="SULFATASE MODIFYING FACTOR 1, 2"/>
    <property type="match status" value="1"/>
</dbReference>
<gene>
    <name evidence="2" type="ORF">OIH86_06975</name>
</gene>
<keyword evidence="3" id="KW-1185">Reference proteome</keyword>
<dbReference type="InterPro" id="IPR016187">
    <property type="entry name" value="CTDL_fold"/>
</dbReference>
<reference evidence="2 3" key="1">
    <citation type="submission" date="2022-10" db="EMBL/GenBank/DDBJ databases">
        <title>Draft genome assembly of moderately radiation resistant bacterium Metabacillus halosaccharovorans.</title>
        <authorList>
            <person name="Pal S."/>
            <person name="Gopinathan A."/>
        </authorList>
    </citation>
    <scope>NUCLEOTIDE SEQUENCE [LARGE SCALE GENOMIC DNA]</scope>
    <source>
        <strain evidence="2 3">VITHBRA001</strain>
    </source>
</reference>
<dbReference type="InterPro" id="IPR042095">
    <property type="entry name" value="SUMF_sf"/>
</dbReference>
<dbReference type="Proteomes" id="UP001526147">
    <property type="component" value="Unassembled WGS sequence"/>
</dbReference>
<dbReference type="Pfam" id="PF03781">
    <property type="entry name" value="FGE-sulfatase"/>
    <property type="match status" value="1"/>
</dbReference>
<evidence type="ECO:0000259" key="1">
    <source>
        <dbReference type="Pfam" id="PF03781"/>
    </source>
</evidence>
<evidence type="ECO:0000313" key="2">
    <source>
        <dbReference type="EMBL" id="MCV9885390.1"/>
    </source>
</evidence>
<accession>A0ABT3DE96</accession>